<dbReference type="EMBL" id="CP000976">
    <property type="protein sequence ID" value="ACH93248.1"/>
    <property type="molecule type" value="Genomic_DNA"/>
</dbReference>
<evidence type="ECO:0000259" key="7">
    <source>
        <dbReference type="Pfam" id="PF00460"/>
    </source>
</evidence>
<name>B5RLB9_BORDL</name>
<dbReference type="InterPro" id="IPR010930">
    <property type="entry name" value="Flg_bb/hook_C_dom"/>
</dbReference>
<dbReference type="GO" id="GO:0030694">
    <property type="term" value="C:bacterial-type flagellum basal body, rod"/>
    <property type="evidence" value="ECO:0007669"/>
    <property type="project" value="UniProtKB-UniRule"/>
</dbReference>
<keyword evidence="9" id="KW-0966">Cell projection</keyword>
<organism evidence="9 10">
    <name type="scientific">Borrelia duttonii (strain Ly)</name>
    <dbReference type="NCBI Taxonomy" id="412419"/>
    <lineage>
        <taxon>Bacteria</taxon>
        <taxon>Pseudomonadati</taxon>
        <taxon>Spirochaetota</taxon>
        <taxon>Spirochaetia</taxon>
        <taxon>Spirochaetales</taxon>
        <taxon>Borreliaceae</taxon>
        <taxon>Borrelia</taxon>
    </lineage>
</organism>
<sequence length="154" mass="16951">MYMGLFSSINTASTGLTAQRLRLDVIANNIANVETTRTADGGAYRRERIIFAPRVVSPYWKGPFVPDYLDNGVGQGVRVSGIEKDKSPLKLQYDPTHPDAIKSGELKGYVEFPNVNVVEEMVDMISASRAYEANSSVINSSKSMFRSALSILQN</sequence>
<evidence type="ECO:0000256" key="1">
    <source>
        <dbReference type="ARBA" id="ARBA00004117"/>
    </source>
</evidence>
<evidence type="ECO:0000313" key="9">
    <source>
        <dbReference type="EMBL" id="ACH93248.1"/>
    </source>
</evidence>
<feature type="domain" description="Flagellar basal body rod protein N-terminal" evidence="7">
    <location>
        <begin position="9"/>
        <end position="36"/>
    </location>
</feature>
<dbReference type="KEGG" id="bdu:BDU_296"/>
<feature type="domain" description="Flagellar basal-body/hook protein C-terminal" evidence="8">
    <location>
        <begin position="107"/>
        <end position="150"/>
    </location>
</feature>
<protein>
    <recommendedName>
        <fullName evidence="3 6">Flagellar basal-body rod protein FlgC</fullName>
    </recommendedName>
</protein>
<dbReference type="InterPro" id="IPR019776">
    <property type="entry name" value="Flagellar_basal_body_rod_CS"/>
</dbReference>
<keyword evidence="9" id="KW-0969">Cilium</keyword>
<comment type="similarity">
    <text evidence="2">Belongs to the flagella basal body rod proteins family.</text>
</comment>
<dbReference type="Pfam" id="PF00460">
    <property type="entry name" value="Flg_bb_rod"/>
    <property type="match status" value="1"/>
</dbReference>
<dbReference type="Proteomes" id="UP000000611">
    <property type="component" value="Chromosome"/>
</dbReference>
<dbReference type="GO" id="GO:0071978">
    <property type="term" value="P:bacterial-type flagellum-dependent swarming motility"/>
    <property type="evidence" value="ECO:0007669"/>
    <property type="project" value="TreeGrafter"/>
</dbReference>
<dbReference type="PANTHER" id="PTHR30435:SF2">
    <property type="entry name" value="FLAGELLAR BASAL-BODY ROD PROTEIN FLGC"/>
    <property type="match status" value="1"/>
</dbReference>
<evidence type="ECO:0000259" key="8">
    <source>
        <dbReference type="Pfam" id="PF06429"/>
    </source>
</evidence>
<evidence type="ECO:0000256" key="3">
    <source>
        <dbReference type="ARBA" id="ARBA00017941"/>
    </source>
</evidence>
<dbReference type="InterPro" id="IPR001444">
    <property type="entry name" value="Flag_bb_rod_N"/>
</dbReference>
<comment type="subcellular location">
    <subcellularLocation>
        <location evidence="1 6">Bacterial flagellum basal body</location>
    </subcellularLocation>
</comment>
<dbReference type="eggNOG" id="COG1558">
    <property type="taxonomic scope" value="Bacteria"/>
</dbReference>
<dbReference type="AlphaFoldDB" id="B5RLB9"/>
<accession>B5RLB9</accession>
<gene>
    <name evidence="9" type="primary">flgC</name>
    <name evidence="9" type="ordered locus">BDU_296</name>
</gene>
<evidence type="ECO:0000256" key="4">
    <source>
        <dbReference type="ARBA" id="ARBA00023143"/>
    </source>
</evidence>
<evidence type="ECO:0000256" key="6">
    <source>
        <dbReference type="RuleBase" id="RU362062"/>
    </source>
</evidence>
<dbReference type="PANTHER" id="PTHR30435">
    <property type="entry name" value="FLAGELLAR PROTEIN"/>
    <property type="match status" value="1"/>
</dbReference>
<keyword evidence="10" id="KW-1185">Reference proteome</keyword>
<evidence type="ECO:0000313" key="10">
    <source>
        <dbReference type="Proteomes" id="UP000000611"/>
    </source>
</evidence>
<dbReference type="InterPro" id="IPR006299">
    <property type="entry name" value="FlgC"/>
</dbReference>
<dbReference type="PROSITE" id="PS00588">
    <property type="entry name" value="FLAGELLA_BB_ROD"/>
    <property type="match status" value="1"/>
</dbReference>
<reference evidence="9 10" key="1">
    <citation type="journal article" date="2008" name="PLoS Genet.">
        <title>The genome of Borrelia recurrentis, the agent of deadly louse-borne relapsing fever, is a degraded subset of tick-borne Borrelia duttonii.</title>
        <authorList>
            <person name="Lescot M."/>
            <person name="Audic S."/>
            <person name="Robert C."/>
            <person name="Nguyen T.T."/>
            <person name="Blanc G."/>
            <person name="Cutler S.J."/>
            <person name="Wincker P."/>
            <person name="Couloux A."/>
            <person name="Claverie J.-M."/>
            <person name="Raoult D."/>
            <person name="Drancourt M."/>
        </authorList>
    </citation>
    <scope>NUCLEOTIDE SEQUENCE [LARGE SCALE GENOMIC DNA]</scope>
    <source>
        <strain evidence="9 10">Ly</strain>
    </source>
</reference>
<keyword evidence="4 6" id="KW-0975">Bacterial flagellum</keyword>
<keyword evidence="9" id="KW-0282">Flagellum</keyword>
<evidence type="ECO:0000256" key="5">
    <source>
        <dbReference type="ARBA" id="ARBA00025933"/>
    </source>
</evidence>
<proteinExistence type="inferred from homology"/>
<dbReference type="STRING" id="412419.BDU_296"/>
<evidence type="ECO:0000256" key="2">
    <source>
        <dbReference type="ARBA" id="ARBA00009677"/>
    </source>
</evidence>
<dbReference type="Pfam" id="PF06429">
    <property type="entry name" value="Flg_bbr_C"/>
    <property type="match status" value="1"/>
</dbReference>
<comment type="subunit">
    <text evidence="5 6">The basal body constitutes a major portion of the flagellar organelle and consists of four rings (L,P,S, and M) mounted on a central rod. The rod consists of about 26 subunits of FlgG in the distal portion, and FlgB, FlgC and FlgF are thought to build up the proximal portion of the rod with about 6 subunits each.</text>
</comment>
<dbReference type="HOGENOM" id="CLU_123272_0_0_12"/>
<dbReference type="NCBIfam" id="TIGR01395">
    <property type="entry name" value="FlgC"/>
    <property type="match status" value="1"/>
</dbReference>